<dbReference type="PROSITE" id="PS51007">
    <property type="entry name" value="CYTC"/>
    <property type="match status" value="1"/>
</dbReference>
<evidence type="ECO:0000256" key="3">
    <source>
        <dbReference type="ARBA" id="ARBA00023004"/>
    </source>
</evidence>
<gene>
    <name evidence="7" type="ORF">DNU06_14740</name>
</gene>
<feature type="signal peptide" evidence="5">
    <location>
        <begin position="1"/>
        <end position="19"/>
    </location>
</feature>
<protein>
    <recommendedName>
        <fullName evidence="6">Cytochrome c domain-containing protein</fullName>
    </recommendedName>
</protein>
<evidence type="ECO:0000313" key="8">
    <source>
        <dbReference type="Proteomes" id="UP000249248"/>
    </source>
</evidence>
<dbReference type="Proteomes" id="UP000249248">
    <property type="component" value="Unassembled WGS sequence"/>
</dbReference>
<evidence type="ECO:0000256" key="2">
    <source>
        <dbReference type="ARBA" id="ARBA00022723"/>
    </source>
</evidence>
<evidence type="ECO:0000256" key="4">
    <source>
        <dbReference type="PROSITE-ProRule" id="PRU00433"/>
    </source>
</evidence>
<dbReference type="InterPro" id="IPR036909">
    <property type="entry name" value="Cyt_c-like_dom_sf"/>
</dbReference>
<sequence>MIGKRFVISLLFCSSCMFIFLSNGRNDVNNKGIQELVSELKVTDVLLRLGGKVPNHHIYKLNKDSVAIGYELITKGKLEEKNSKRLSKFFVCIDCHNTVKEVADLSVENTEERLAYGMANDLPFLPASTFYGLYNKTHWYNGDYELKYGDLVKPARDSLIHAIQLCAVQCSQGRPMESWELNAVLHYFKSIELSIADLNLSPDELVLLSDAIRTKDKKGIQILKDKYTQANSATFGEVEIPVKTNYQPNINHGAYIFKNGCLHCHGMGKNISNFEFDESNLTLSFLKSQLEKASHFTVPYLVRKGTYAVNGKRQYMPQYTLEKMSEEQMLDLLAYISTKKQKE</sequence>
<comment type="caution">
    <text evidence="7">The sequence shown here is derived from an EMBL/GenBank/DDBJ whole genome shotgun (WGS) entry which is preliminary data.</text>
</comment>
<keyword evidence="3 4" id="KW-0408">Iron</keyword>
<keyword evidence="8" id="KW-1185">Reference proteome</keyword>
<proteinExistence type="predicted"/>
<accession>A0A2W1N9V5</accession>
<evidence type="ECO:0000259" key="6">
    <source>
        <dbReference type="PROSITE" id="PS51007"/>
    </source>
</evidence>
<dbReference type="GO" id="GO:0009055">
    <property type="term" value="F:electron transfer activity"/>
    <property type="evidence" value="ECO:0007669"/>
    <property type="project" value="InterPro"/>
</dbReference>
<evidence type="ECO:0000256" key="5">
    <source>
        <dbReference type="SAM" id="SignalP"/>
    </source>
</evidence>
<dbReference type="Gene3D" id="1.10.760.10">
    <property type="entry name" value="Cytochrome c-like domain"/>
    <property type="match status" value="1"/>
</dbReference>
<organism evidence="7 8">
    <name type="scientific">Putridiphycobacter roseus</name>
    <dbReference type="NCBI Taxonomy" id="2219161"/>
    <lineage>
        <taxon>Bacteria</taxon>
        <taxon>Pseudomonadati</taxon>
        <taxon>Bacteroidota</taxon>
        <taxon>Flavobacteriia</taxon>
        <taxon>Flavobacteriales</taxon>
        <taxon>Crocinitomicaceae</taxon>
        <taxon>Putridiphycobacter</taxon>
    </lineage>
</organism>
<dbReference type="AlphaFoldDB" id="A0A2W1N9V5"/>
<dbReference type="EMBL" id="QKSB01000012">
    <property type="protein sequence ID" value="PZE16055.1"/>
    <property type="molecule type" value="Genomic_DNA"/>
</dbReference>
<dbReference type="GO" id="GO:0020037">
    <property type="term" value="F:heme binding"/>
    <property type="evidence" value="ECO:0007669"/>
    <property type="project" value="InterPro"/>
</dbReference>
<feature type="domain" description="Cytochrome c" evidence="6">
    <location>
        <begin position="248"/>
        <end position="340"/>
    </location>
</feature>
<keyword evidence="1 4" id="KW-0349">Heme</keyword>
<evidence type="ECO:0000256" key="1">
    <source>
        <dbReference type="ARBA" id="ARBA00022617"/>
    </source>
</evidence>
<keyword evidence="2 4" id="KW-0479">Metal-binding</keyword>
<feature type="chain" id="PRO_5015935585" description="Cytochrome c domain-containing protein" evidence="5">
    <location>
        <begin position="20"/>
        <end position="343"/>
    </location>
</feature>
<dbReference type="Pfam" id="PF13442">
    <property type="entry name" value="Cytochrome_CBB3"/>
    <property type="match status" value="1"/>
</dbReference>
<dbReference type="SUPFAM" id="SSF46626">
    <property type="entry name" value="Cytochrome c"/>
    <property type="match status" value="1"/>
</dbReference>
<evidence type="ECO:0000313" key="7">
    <source>
        <dbReference type="EMBL" id="PZE16055.1"/>
    </source>
</evidence>
<keyword evidence="5" id="KW-0732">Signal</keyword>
<dbReference type="GO" id="GO:0046872">
    <property type="term" value="F:metal ion binding"/>
    <property type="evidence" value="ECO:0007669"/>
    <property type="project" value="UniProtKB-KW"/>
</dbReference>
<dbReference type="InterPro" id="IPR009056">
    <property type="entry name" value="Cyt_c-like_dom"/>
</dbReference>
<name>A0A2W1N9V5_9FLAO</name>
<reference evidence="7 8" key="1">
    <citation type="submission" date="2018-06" db="EMBL/GenBank/DDBJ databases">
        <title>The draft genome sequence of Crocinitomix sp. SM1701.</title>
        <authorList>
            <person name="Zhang X."/>
        </authorList>
    </citation>
    <scope>NUCLEOTIDE SEQUENCE [LARGE SCALE GENOMIC DNA]</scope>
    <source>
        <strain evidence="7 8">SM1701</strain>
    </source>
</reference>